<dbReference type="RefSeq" id="WP_225425591.1">
    <property type="nucleotide sequence ID" value="NZ_BAABRM010000004.1"/>
</dbReference>
<keyword evidence="4" id="KW-0808">Transferase</keyword>
<accession>A0ABV6K023</accession>
<keyword evidence="8" id="KW-1185">Reference proteome</keyword>
<evidence type="ECO:0000256" key="4">
    <source>
        <dbReference type="ARBA" id="ARBA00022679"/>
    </source>
</evidence>
<evidence type="ECO:0000256" key="5">
    <source>
        <dbReference type="ARBA" id="ARBA00022944"/>
    </source>
</evidence>
<dbReference type="SUPFAM" id="SSF53756">
    <property type="entry name" value="UDP-Glycosyltransferase/glycogen phosphorylase"/>
    <property type="match status" value="1"/>
</dbReference>
<evidence type="ECO:0000313" key="8">
    <source>
        <dbReference type="Proteomes" id="UP001589855"/>
    </source>
</evidence>
<comment type="caution">
    <text evidence="7">The sequence shown here is derived from an EMBL/GenBank/DDBJ whole genome shotgun (WGS) entry which is preliminary data.</text>
</comment>
<dbReference type="Gene3D" id="3.40.50.11820">
    <property type="match status" value="1"/>
</dbReference>
<dbReference type="Pfam" id="PF04464">
    <property type="entry name" value="Glyphos_transf"/>
    <property type="match status" value="1"/>
</dbReference>
<gene>
    <name evidence="7" type="ORF">ACFFGS_01320</name>
</gene>
<dbReference type="InterPro" id="IPR007554">
    <property type="entry name" value="Glycerophosphate_synth"/>
</dbReference>
<dbReference type="InterPro" id="IPR043149">
    <property type="entry name" value="TagF_N"/>
</dbReference>
<dbReference type="Proteomes" id="UP001589855">
    <property type="component" value="Unassembled WGS sequence"/>
</dbReference>
<sequence length="378" mass="43345">MAKVIYIWLIRIVSWCAHFRRTTTVIYLMSFGDNLDFIRQLNKRVSGRLTVYYLPAAQRAAEELVTTGVTVRPFHDSLALVFRLVPVITRAADVYVDNYYAFTAGLYRHPQQRVIQVWHASGAVKAFGWDDPQTAKRSPQAQRRFQAVYNHITDYVVASDKMGAVFANSYHVPMSRMRGLGYPRSDRYQHPDWVDRTRAAIYARYPQFKDHDVILYAPTYRAGVQFELPTDFDQLRLNQHQLLVVKLHPHLAAQADALVQRYPQNVVTVPEFSSDDLLTVATILVSDYSSVIFDYALLPNCKKMVFYDFDRAEFSRTVGLQPDLASWLPGPRVTTVAELSAALAAPVTQQPLLSFNQLWNTHNDGHATERTLTYFYPK</sequence>
<comment type="subcellular location">
    <subcellularLocation>
        <location evidence="1">Cell membrane</location>
        <topology evidence="1">Peripheral membrane protein</topology>
    </subcellularLocation>
</comment>
<dbReference type="EMBL" id="JBHLUK010000005">
    <property type="protein sequence ID" value="MFC0422819.1"/>
    <property type="molecule type" value="Genomic_DNA"/>
</dbReference>
<evidence type="ECO:0000256" key="3">
    <source>
        <dbReference type="ARBA" id="ARBA00022475"/>
    </source>
</evidence>
<dbReference type="PANTHER" id="PTHR37316">
    <property type="entry name" value="TEICHOIC ACID GLYCEROL-PHOSPHATE PRIMASE"/>
    <property type="match status" value="1"/>
</dbReference>
<protein>
    <submittedName>
        <fullName evidence="7">CDP-glycerol glycerophosphotransferase family protein</fullName>
    </submittedName>
</protein>
<keyword evidence="3" id="KW-1003">Cell membrane</keyword>
<evidence type="ECO:0000256" key="2">
    <source>
        <dbReference type="ARBA" id="ARBA00010488"/>
    </source>
</evidence>
<evidence type="ECO:0000256" key="1">
    <source>
        <dbReference type="ARBA" id="ARBA00004202"/>
    </source>
</evidence>
<name>A0ABV6K023_9LACO</name>
<keyword evidence="6" id="KW-0472">Membrane</keyword>
<comment type="similarity">
    <text evidence="2">Belongs to the CDP-glycerol glycerophosphotransferase family.</text>
</comment>
<dbReference type="PANTHER" id="PTHR37316:SF1">
    <property type="entry name" value="TEICHOIC ACID GLYCEROL-PHOSPHATE PRIMASE"/>
    <property type="match status" value="1"/>
</dbReference>
<evidence type="ECO:0000313" key="7">
    <source>
        <dbReference type="EMBL" id="MFC0422819.1"/>
    </source>
</evidence>
<keyword evidence="5" id="KW-0777">Teichoic acid biosynthesis</keyword>
<evidence type="ECO:0000256" key="6">
    <source>
        <dbReference type="ARBA" id="ARBA00023136"/>
    </source>
</evidence>
<dbReference type="InterPro" id="IPR051612">
    <property type="entry name" value="Teichoic_Acid_Biosynth"/>
</dbReference>
<dbReference type="Gene3D" id="3.40.50.12580">
    <property type="match status" value="1"/>
</dbReference>
<organism evidence="7 8">
    <name type="scientific">Lactiplantibacillus plajomi</name>
    <dbReference type="NCBI Taxonomy" id="1457217"/>
    <lineage>
        <taxon>Bacteria</taxon>
        <taxon>Bacillati</taxon>
        <taxon>Bacillota</taxon>
        <taxon>Bacilli</taxon>
        <taxon>Lactobacillales</taxon>
        <taxon>Lactobacillaceae</taxon>
        <taxon>Lactiplantibacillus</taxon>
    </lineage>
</organism>
<reference evidence="7 8" key="1">
    <citation type="submission" date="2024-09" db="EMBL/GenBank/DDBJ databases">
        <authorList>
            <person name="Sun Q."/>
            <person name="Mori K."/>
        </authorList>
    </citation>
    <scope>NUCLEOTIDE SEQUENCE [LARGE SCALE GENOMIC DNA]</scope>
    <source>
        <strain evidence="7 8">TBRC 4575</strain>
    </source>
</reference>
<dbReference type="InterPro" id="IPR043148">
    <property type="entry name" value="TagF_C"/>
</dbReference>
<proteinExistence type="inferred from homology"/>